<keyword evidence="6" id="KW-0106">Calcium</keyword>
<dbReference type="PANTHER" id="PTHR11977:SF123">
    <property type="entry name" value="GELSOLIN"/>
    <property type="match status" value="1"/>
</dbReference>
<keyword evidence="5" id="KW-0677">Repeat</keyword>
<sequence length="723" mass="81239">MHPAFEGVGQEEGLEIWRIEKFEPVPYPKSDYGKFYTGDSYIVLSTKYGARSWDIHFWLGAETSADESGSAALLSVQLDDSLGGGPVQHREVQEHESALFLSYFKNGVRYLPGGIESGFNEVEINDGGEKRLFHVKGKKNVRVKQVKLHVSSMNKGDCFILDAGEKIFVYQGKNSKQIEKIKAINAANQIRDQDHGGRSEIEIIDDFSKSWDVDRFFAELGSGSAAQVADEPDEDDEAHEEKVERQLTLFKAVSDESGSLEVTPISEKPLQQSMLDSNDCFILDTGTELYAWIGKGASPDEKSHAMVRAQGFISTNNYPAWTRVRRVVEGAEPAAFKQYFASWREHNEILSPILKKILQIEEADFDADALHALKKSGGRALGFMPDDGKGRCEIWRMENFDMVPIDYKTYGMFFGGDSYVIKYEYKADHGLGYLLYYWQGRESSLDEKAAAAMNAVRLDNELNGKAIQIRVVQGHEPRHFLRMFKGKLITFTGGKASGFKNITDHDTYDVDGTRLFRVRATSEDDARADQMAEIAASLASDDVYVLETVANTYIWHGKGASEIEKKVAERIAQLVAPGVVALTIEEGSEPDKFWDALGGRGDYDTTLDPPGSPILDPRLFHCRILAGRKKLIVTEIAEFGQEDLMPDDCMVLDGGDEVYVWIGKTASPEEKEQSLEMAKRYLKSDPTERSDETTPIMLVHQNAEPRSFKRFFPTWDNNMWNED</sequence>
<accession>A0A336M909</accession>
<organism evidence="11">
    <name type="scientific">Culicoides sonorensis</name>
    <name type="common">Biting midge</name>
    <dbReference type="NCBI Taxonomy" id="179676"/>
    <lineage>
        <taxon>Eukaryota</taxon>
        <taxon>Metazoa</taxon>
        <taxon>Ecdysozoa</taxon>
        <taxon>Arthropoda</taxon>
        <taxon>Hexapoda</taxon>
        <taxon>Insecta</taxon>
        <taxon>Pterygota</taxon>
        <taxon>Neoptera</taxon>
        <taxon>Endopterygota</taxon>
        <taxon>Diptera</taxon>
        <taxon>Nematocera</taxon>
        <taxon>Chironomoidea</taxon>
        <taxon>Ceratopogonidae</taxon>
        <taxon>Ceratopogoninae</taxon>
        <taxon>Culicoides</taxon>
        <taxon>Monoculicoides</taxon>
    </lineage>
</organism>
<dbReference type="PRINTS" id="PR00597">
    <property type="entry name" value="GELSOLIN"/>
</dbReference>
<dbReference type="CDD" id="cd11291">
    <property type="entry name" value="gelsolin_S6_like"/>
    <property type="match status" value="1"/>
</dbReference>
<evidence type="ECO:0000313" key="11">
    <source>
        <dbReference type="EMBL" id="SSX24857.1"/>
    </source>
</evidence>
<comment type="subcellular location">
    <subcellularLocation>
        <location evidence="1">Cytoplasm</location>
        <location evidence="1">Cytoskeleton</location>
    </subcellularLocation>
</comment>
<dbReference type="GO" id="GO:0051014">
    <property type="term" value="P:actin filament severing"/>
    <property type="evidence" value="ECO:0007669"/>
    <property type="project" value="TreeGrafter"/>
</dbReference>
<dbReference type="FunFam" id="3.40.20.10:FF:000005">
    <property type="entry name" value="Gelsolin"/>
    <property type="match status" value="1"/>
</dbReference>
<dbReference type="FunFam" id="3.40.20.10:FF:000001">
    <property type="entry name" value="Gelsolin"/>
    <property type="match status" value="1"/>
</dbReference>
<protein>
    <submittedName>
        <fullName evidence="11">CSON011611 protein</fullName>
    </submittedName>
</protein>
<dbReference type="CDD" id="cd11288">
    <property type="entry name" value="gelsolin_S5_like"/>
    <property type="match status" value="1"/>
</dbReference>
<dbReference type="GO" id="GO:0008154">
    <property type="term" value="P:actin polymerization or depolymerization"/>
    <property type="evidence" value="ECO:0007669"/>
    <property type="project" value="TreeGrafter"/>
</dbReference>
<evidence type="ECO:0000256" key="2">
    <source>
        <dbReference type="ARBA" id="ARBA00008418"/>
    </source>
</evidence>
<keyword evidence="7" id="KW-0009">Actin-binding</keyword>
<dbReference type="EMBL" id="UFQT01000511">
    <property type="protein sequence ID" value="SSX24857.1"/>
    <property type="molecule type" value="Genomic_DNA"/>
</dbReference>
<evidence type="ECO:0000256" key="8">
    <source>
        <dbReference type="ARBA" id="ARBA00023212"/>
    </source>
</evidence>
<dbReference type="GO" id="GO:0051015">
    <property type="term" value="F:actin filament binding"/>
    <property type="evidence" value="ECO:0007669"/>
    <property type="project" value="InterPro"/>
</dbReference>
<feature type="domain" description="Gelsolin-like" evidence="10">
    <location>
        <begin position="267"/>
        <end position="336"/>
    </location>
</feature>
<dbReference type="PANTHER" id="PTHR11977">
    <property type="entry name" value="VILLIN"/>
    <property type="match status" value="1"/>
</dbReference>
<feature type="domain" description="Gelsolin-like" evidence="10">
    <location>
        <begin position="399"/>
        <end position="481"/>
    </location>
</feature>
<evidence type="ECO:0000256" key="5">
    <source>
        <dbReference type="ARBA" id="ARBA00022737"/>
    </source>
</evidence>
<dbReference type="InterPro" id="IPR029006">
    <property type="entry name" value="ADF-H/Gelsolin-like_dom_sf"/>
</dbReference>
<evidence type="ECO:0000256" key="9">
    <source>
        <dbReference type="ARBA" id="ARBA00055420"/>
    </source>
</evidence>
<gene>
    <name evidence="11" type="primary">CSON011611</name>
</gene>
<keyword evidence="8" id="KW-0206">Cytoskeleton</keyword>
<dbReference type="FunFam" id="3.40.20.10:FF:000002">
    <property type="entry name" value="Gelsolin"/>
    <property type="match status" value="1"/>
</dbReference>
<dbReference type="CDD" id="cd11293">
    <property type="entry name" value="gelsolin_S4_like"/>
    <property type="match status" value="1"/>
</dbReference>
<comment type="function">
    <text evidence="9">Calcium-regulated, actin-modulating protein that binds to the plus (or barbed) ends of actin monomers or filaments, preventing monomer exchange (end-blocking or capping). It can promote the assembly of monomers into filaments (nucleation) as well as sever filaments already formed.</text>
</comment>
<dbReference type="InterPro" id="IPR007122">
    <property type="entry name" value="Villin/Gelsolin"/>
</dbReference>
<evidence type="ECO:0000256" key="6">
    <source>
        <dbReference type="ARBA" id="ARBA00022837"/>
    </source>
</evidence>
<dbReference type="CDD" id="cd11289">
    <property type="entry name" value="gelsolin_S2_like"/>
    <property type="match status" value="1"/>
</dbReference>
<evidence type="ECO:0000256" key="1">
    <source>
        <dbReference type="ARBA" id="ARBA00004245"/>
    </source>
</evidence>
<dbReference type="SUPFAM" id="SSF55753">
    <property type="entry name" value="Actin depolymerizing proteins"/>
    <property type="match status" value="6"/>
</dbReference>
<dbReference type="GO" id="GO:0005546">
    <property type="term" value="F:phosphatidylinositol-4,5-bisphosphate binding"/>
    <property type="evidence" value="ECO:0007669"/>
    <property type="project" value="TreeGrafter"/>
</dbReference>
<dbReference type="Gene3D" id="3.40.20.10">
    <property type="entry name" value="Severin"/>
    <property type="match status" value="6"/>
</dbReference>
<evidence type="ECO:0000259" key="10">
    <source>
        <dbReference type="Pfam" id="PF00626"/>
    </source>
</evidence>
<reference evidence="11" key="1">
    <citation type="submission" date="2018-07" db="EMBL/GenBank/DDBJ databases">
        <authorList>
            <person name="Quirk P.G."/>
            <person name="Krulwich T.A."/>
        </authorList>
    </citation>
    <scope>NUCLEOTIDE SEQUENCE</scope>
</reference>
<dbReference type="CDD" id="cd11290">
    <property type="entry name" value="gelsolin_S1_like"/>
    <property type="match status" value="1"/>
</dbReference>
<feature type="domain" description="Gelsolin-like" evidence="10">
    <location>
        <begin position="22"/>
        <end position="101"/>
    </location>
</feature>
<dbReference type="InterPro" id="IPR007123">
    <property type="entry name" value="Gelsolin-like_dom"/>
</dbReference>
<dbReference type="SMART" id="SM00262">
    <property type="entry name" value="GEL"/>
    <property type="match status" value="6"/>
</dbReference>
<feature type="domain" description="Gelsolin-like" evidence="10">
    <location>
        <begin position="140"/>
        <end position="205"/>
    </location>
</feature>
<comment type="similarity">
    <text evidence="2">Belongs to the villin/gelsolin family.</text>
</comment>
<dbReference type="Pfam" id="PF00626">
    <property type="entry name" value="Gelsolin"/>
    <property type="match status" value="5"/>
</dbReference>
<dbReference type="OMA" id="DYKKGHQ"/>
<dbReference type="VEuPathDB" id="VectorBase:CSON011611"/>
<proteinExistence type="inferred from homology"/>
<evidence type="ECO:0000256" key="7">
    <source>
        <dbReference type="ARBA" id="ARBA00023203"/>
    </source>
</evidence>
<evidence type="ECO:0000256" key="4">
    <source>
        <dbReference type="ARBA" id="ARBA00022490"/>
    </source>
</evidence>
<name>A0A336M909_CULSO</name>
<feature type="domain" description="Gelsolin-like" evidence="10">
    <location>
        <begin position="633"/>
        <end position="708"/>
    </location>
</feature>
<dbReference type="AlphaFoldDB" id="A0A336M909"/>
<dbReference type="CDD" id="cd11292">
    <property type="entry name" value="gelsolin_S3_like"/>
    <property type="match status" value="1"/>
</dbReference>
<evidence type="ECO:0000256" key="3">
    <source>
        <dbReference type="ARBA" id="ARBA00022467"/>
    </source>
</evidence>
<dbReference type="GO" id="GO:0005737">
    <property type="term" value="C:cytoplasm"/>
    <property type="evidence" value="ECO:0007669"/>
    <property type="project" value="TreeGrafter"/>
</dbReference>
<keyword evidence="4" id="KW-0963">Cytoplasm</keyword>
<dbReference type="GO" id="GO:0015629">
    <property type="term" value="C:actin cytoskeleton"/>
    <property type="evidence" value="ECO:0007669"/>
    <property type="project" value="TreeGrafter"/>
</dbReference>
<keyword evidence="3" id="KW-0117">Actin capping</keyword>
<dbReference type="GO" id="GO:0051016">
    <property type="term" value="P:barbed-end actin filament capping"/>
    <property type="evidence" value="ECO:0007669"/>
    <property type="project" value="TreeGrafter"/>
</dbReference>